<dbReference type="InterPro" id="IPR044492">
    <property type="entry name" value="P_typ_ATPase_HD_dom"/>
</dbReference>
<accession>A0A0R1VTN3</accession>
<keyword evidence="7" id="KW-1278">Translocase</keyword>
<evidence type="ECO:0000256" key="1">
    <source>
        <dbReference type="ARBA" id="ARBA00004651"/>
    </source>
</evidence>
<evidence type="ECO:0000313" key="12">
    <source>
        <dbReference type="EMBL" id="KRM09102.1"/>
    </source>
</evidence>
<dbReference type="Gene3D" id="3.40.50.1000">
    <property type="entry name" value="HAD superfamily/HAD-like"/>
    <property type="match status" value="1"/>
</dbReference>
<dbReference type="SFLD" id="SFLDG00002">
    <property type="entry name" value="C1.7:_P-type_atpase_like"/>
    <property type="match status" value="1"/>
</dbReference>
<dbReference type="SFLD" id="SFLDF00027">
    <property type="entry name" value="p-type_atpase"/>
    <property type="match status" value="1"/>
</dbReference>
<feature type="transmembrane region" description="Helical" evidence="10">
    <location>
        <begin position="907"/>
        <end position="923"/>
    </location>
</feature>
<dbReference type="Gene3D" id="2.70.150.10">
    <property type="entry name" value="Calcium-transporting ATPase, cytoplasmic transduction domain A"/>
    <property type="match status" value="1"/>
</dbReference>
<feature type="transmembrane region" description="Helical" evidence="10">
    <location>
        <begin position="795"/>
        <end position="816"/>
    </location>
</feature>
<evidence type="ECO:0000256" key="10">
    <source>
        <dbReference type="SAM" id="Phobius"/>
    </source>
</evidence>
<dbReference type="FunFam" id="3.40.50.1000:FF:000028">
    <property type="entry name" value="Calcium-transporting P-type ATPase, putative"/>
    <property type="match status" value="1"/>
</dbReference>
<feature type="domain" description="Cation-transporting P-type ATPase N-terminal" evidence="11">
    <location>
        <begin position="27"/>
        <end position="100"/>
    </location>
</feature>
<dbReference type="SUPFAM" id="SSF81660">
    <property type="entry name" value="Metal cation-transporting ATPase, ATP-binding domain N"/>
    <property type="match status" value="1"/>
</dbReference>
<gene>
    <name evidence="12" type="ORF">FC15_GL001750</name>
</gene>
<dbReference type="SUPFAM" id="SSF81665">
    <property type="entry name" value="Calcium ATPase, transmembrane domain M"/>
    <property type="match status" value="1"/>
</dbReference>
<evidence type="ECO:0000313" key="13">
    <source>
        <dbReference type="Proteomes" id="UP000051315"/>
    </source>
</evidence>
<keyword evidence="3" id="KW-1003">Cell membrane</keyword>
<reference evidence="12 13" key="1">
    <citation type="journal article" date="2015" name="Genome Announc.">
        <title>Expanding the biotechnology potential of lactobacilli through comparative genomics of 213 strains and associated genera.</title>
        <authorList>
            <person name="Sun Z."/>
            <person name="Harris H.M."/>
            <person name="McCann A."/>
            <person name="Guo C."/>
            <person name="Argimon S."/>
            <person name="Zhang W."/>
            <person name="Yang X."/>
            <person name="Jeffery I.B."/>
            <person name="Cooney J.C."/>
            <person name="Kagawa T.F."/>
            <person name="Liu W."/>
            <person name="Song Y."/>
            <person name="Salvetti E."/>
            <person name="Wrobel A."/>
            <person name="Rasinkangas P."/>
            <person name="Parkhill J."/>
            <person name="Rea M.C."/>
            <person name="O'Sullivan O."/>
            <person name="Ritari J."/>
            <person name="Douillard F.P."/>
            <person name="Paul Ross R."/>
            <person name="Yang R."/>
            <person name="Briner A.E."/>
            <person name="Felis G.E."/>
            <person name="de Vos W.M."/>
            <person name="Barrangou R."/>
            <person name="Klaenhammer T.R."/>
            <person name="Caufield P.W."/>
            <person name="Cui Y."/>
            <person name="Zhang H."/>
            <person name="O'Toole P.W."/>
        </authorList>
    </citation>
    <scope>NUCLEOTIDE SEQUENCE [LARGE SCALE GENOMIC DNA]</scope>
    <source>
        <strain evidence="12 13">DSM 17758</strain>
    </source>
</reference>
<keyword evidence="6" id="KW-0067">ATP-binding</keyword>
<dbReference type="InterPro" id="IPR050510">
    <property type="entry name" value="Cation_transp_ATPase_P-type"/>
</dbReference>
<comment type="similarity">
    <text evidence="2">Belongs to the cation transport ATPase (P-type) (TC 3.A.3) family. Type IIA subfamily.</text>
</comment>
<feature type="transmembrane region" description="Helical" evidence="10">
    <location>
        <begin position="75"/>
        <end position="97"/>
    </location>
</feature>
<comment type="subcellular location">
    <subcellularLocation>
        <location evidence="1">Cell membrane</location>
        <topology evidence="1">Multi-pass membrane protein</topology>
    </subcellularLocation>
</comment>
<feature type="transmembrane region" description="Helical" evidence="10">
    <location>
        <begin position="267"/>
        <end position="288"/>
    </location>
</feature>
<dbReference type="GO" id="GO:0005524">
    <property type="term" value="F:ATP binding"/>
    <property type="evidence" value="ECO:0007669"/>
    <property type="project" value="UniProtKB-KW"/>
</dbReference>
<evidence type="ECO:0000256" key="4">
    <source>
        <dbReference type="ARBA" id="ARBA00022692"/>
    </source>
</evidence>
<dbReference type="Gene3D" id="1.20.1110.10">
    <property type="entry name" value="Calcium-transporting ATPase, transmembrane domain"/>
    <property type="match status" value="1"/>
</dbReference>
<dbReference type="Pfam" id="PF00690">
    <property type="entry name" value="Cation_ATPase_N"/>
    <property type="match status" value="1"/>
</dbReference>
<dbReference type="PRINTS" id="PR00120">
    <property type="entry name" value="HATPASE"/>
</dbReference>
<comment type="caution">
    <text evidence="12">The sequence shown here is derived from an EMBL/GenBank/DDBJ whole genome shotgun (WGS) entry which is preliminary data.</text>
</comment>
<dbReference type="SUPFAM" id="SSF81653">
    <property type="entry name" value="Calcium ATPase, transduction domain A"/>
    <property type="match status" value="1"/>
</dbReference>
<evidence type="ECO:0000256" key="7">
    <source>
        <dbReference type="ARBA" id="ARBA00022967"/>
    </source>
</evidence>
<dbReference type="PRINTS" id="PR00119">
    <property type="entry name" value="CATATPASE"/>
</dbReference>
<evidence type="ECO:0000256" key="3">
    <source>
        <dbReference type="ARBA" id="ARBA00022475"/>
    </source>
</evidence>
<dbReference type="PROSITE" id="PS00154">
    <property type="entry name" value="ATPASE_E1_E2"/>
    <property type="match status" value="1"/>
</dbReference>
<dbReference type="Proteomes" id="UP000051315">
    <property type="component" value="Unassembled WGS sequence"/>
</dbReference>
<dbReference type="InterPro" id="IPR023298">
    <property type="entry name" value="ATPase_P-typ_TM_dom_sf"/>
</dbReference>
<keyword evidence="9 10" id="KW-0472">Membrane</keyword>
<feature type="transmembrane region" description="Helical" evidence="10">
    <location>
        <begin position="836"/>
        <end position="855"/>
    </location>
</feature>
<keyword evidence="5" id="KW-0547">Nucleotide-binding</keyword>
<dbReference type="InterPro" id="IPR001757">
    <property type="entry name" value="P_typ_ATPase"/>
</dbReference>
<dbReference type="EMBL" id="AZFX01000059">
    <property type="protein sequence ID" value="KRM09102.1"/>
    <property type="molecule type" value="Genomic_DNA"/>
</dbReference>
<protein>
    <submittedName>
        <fullName evidence="12">Cation-transporting ATPase</fullName>
    </submittedName>
</protein>
<evidence type="ECO:0000259" key="11">
    <source>
        <dbReference type="SMART" id="SM00831"/>
    </source>
</evidence>
<dbReference type="Pfam" id="PF00122">
    <property type="entry name" value="E1-E2_ATPase"/>
    <property type="match status" value="1"/>
</dbReference>
<keyword evidence="4 10" id="KW-0812">Transmembrane</keyword>
<dbReference type="PANTHER" id="PTHR43294:SF21">
    <property type="entry name" value="CATION TRANSPORTING ATPASE"/>
    <property type="match status" value="1"/>
</dbReference>
<dbReference type="InterPro" id="IPR023214">
    <property type="entry name" value="HAD_sf"/>
</dbReference>
<feature type="transmembrane region" description="Helical" evidence="10">
    <location>
        <begin position="875"/>
        <end position="895"/>
    </location>
</feature>
<dbReference type="Pfam" id="PF00689">
    <property type="entry name" value="Cation_ATPase_C"/>
    <property type="match status" value="1"/>
</dbReference>
<dbReference type="STRING" id="1423735.FC15_GL001750"/>
<dbReference type="AlphaFoldDB" id="A0A0R1VTN3"/>
<dbReference type="Pfam" id="PF08282">
    <property type="entry name" value="Hydrolase_3"/>
    <property type="match status" value="1"/>
</dbReference>
<dbReference type="GO" id="GO:0005886">
    <property type="term" value="C:plasma membrane"/>
    <property type="evidence" value="ECO:0007669"/>
    <property type="project" value="UniProtKB-SubCell"/>
</dbReference>
<dbReference type="SUPFAM" id="SSF56784">
    <property type="entry name" value="HAD-like"/>
    <property type="match status" value="1"/>
</dbReference>
<proteinExistence type="inferred from homology"/>
<dbReference type="InterPro" id="IPR008250">
    <property type="entry name" value="ATPase_P-typ_transduc_dom_A_sf"/>
</dbReference>
<dbReference type="Gene3D" id="3.40.1110.10">
    <property type="entry name" value="Calcium-transporting ATPase, cytoplasmic domain N"/>
    <property type="match status" value="1"/>
</dbReference>
<dbReference type="InterPro" id="IPR036412">
    <property type="entry name" value="HAD-like_sf"/>
</dbReference>
<evidence type="ECO:0000256" key="9">
    <source>
        <dbReference type="ARBA" id="ARBA00023136"/>
    </source>
</evidence>
<dbReference type="InterPro" id="IPR023299">
    <property type="entry name" value="ATPase_P-typ_cyto_dom_N"/>
</dbReference>
<dbReference type="NCBIfam" id="TIGR01494">
    <property type="entry name" value="ATPase_P-type"/>
    <property type="match status" value="2"/>
</dbReference>
<dbReference type="PANTHER" id="PTHR43294">
    <property type="entry name" value="SODIUM/POTASSIUM-TRANSPORTING ATPASE SUBUNIT ALPHA"/>
    <property type="match status" value="1"/>
</dbReference>
<dbReference type="InterPro" id="IPR018303">
    <property type="entry name" value="ATPase_P-typ_P_site"/>
</dbReference>
<dbReference type="SMART" id="SM00831">
    <property type="entry name" value="Cation_ATPase_N"/>
    <property type="match status" value="1"/>
</dbReference>
<evidence type="ECO:0000256" key="5">
    <source>
        <dbReference type="ARBA" id="ARBA00022741"/>
    </source>
</evidence>
<dbReference type="PATRIC" id="fig|1423735.3.peg.1818"/>
<dbReference type="GO" id="GO:1902600">
    <property type="term" value="P:proton transmembrane transport"/>
    <property type="evidence" value="ECO:0007669"/>
    <property type="project" value="TreeGrafter"/>
</dbReference>
<evidence type="ECO:0000256" key="6">
    <source>
        <dbReference type="ARBA" id="ARBA00022840"/>
    </source>
</evidence>
<dbReference type="InterPro" id="IPR006068">
    <property type="entry name" value="ATPase_P-typ_cation-transptr_C"/>
</dbReference>
<sequence length="939" mass="103518">MIIQLFFYFMHFEKRVFMMAEQKTGRDFAAAELQSVYQDLKSTPSGITSEEAAKRLAEVGPNTIQKRQKESQLKLFAKNFISLMAILLWVSGFIAIIAGTTELGIAIWCVNLINGCFSYYQQRAAQKATDSLLKMLPSYTKVLRNGEPQQIETSQMVPGDVFLLQAGDAVPTDARIIEATSLQVDESALTGESVPESKIAAYHAGEGQFAESNLIYAGTNVGSGTATAITLFTGMATEFGKIAKLTHNQRRSISPLQLELNRLTKQISMIAIAIGTAFFIAAIFFVKYPVAQSFIFALGMIVAFIPEGLLPTVTLSLARGVQRMAKNHALVKDLDSIETLGETTVICSDKTGTLTQNQMTIDHVWLPSKTYDVTGKGYANNGKIQYQGQDITLAQEPDLERLIKVAALDNDTEVQMVDGKAKILGTPTEASLIILAQKAGFDLTQRQKQFPRLKEFPFDSERKRMSTIHQIDSQHARLCLKGSLSDTLKWCPYLLDQGKIRPLTPEDRANIDRINQTYASQGLRSMAIAYRDFDAQTTTDQIQQLSIETAEQELVFVGLVAMSDPPREEVFDAVKKCHEAHIKIIMVTGDSTLTAKSIATQIGIVSDRARVITGTELDQMSEDDLSAALAGEVIFARVAPEQKYKIVSTLQARGEIVASTGDGVNDAPALKKADIGVAMGKMGTDVAKDAADMILTDDNFASIVAAIEEGRAVYSNIQKFLIYILTSNVPEAMPSILFLFSRGLIPLPLTVMQILTVDLGTDLIPAIGLGSEQAEPGIMKQPPRRRDAHLLNKSVIWKAFAWYGLIASAISTFSYFFTNLQNGWPQVPLFSTGYNYREATTMTLAAIVFTQIAAVMNCRTQRASVFSNGLFSNRLIWFGIFFEVALLATLVYTPFLQDLFNTATLNGRDWLFLITIPIPLFLIEEARKFISRKIATNTH</sequence>
<organism evidence="12 13">
    <name type="scientific">Lapidilactobacillus concavus DSM 17758</name>
    <dbReference type="NCBI Taxonomy" id="1423735"/>
    <lineage>
        <taxon>Bacteria</taxon>
        <taxon>Bacillati</taxon>
        <taxon>Bacillota</taxon>
        <taxon>Bacilli</taxon>
        <taxon>Lactobacillales</taxon>
        <taxon>Lactobacillaceae</taxon>
        <taxon>Lapidilactobacillus</taxon>
    </lineage>
</organism>
<dbReference type="InterPro" id="IPR059000">
    <property type="entry name" value="ATPase_P-type_domA"/>
</dbReference>
<dbReference type="FunFam" id="3.40.50.1000:FF:000001">
    <property type="entry name" value="Phospholipid-transporting ATPase IC"/>
    <property type="match status" value="1"/>
</dbReference>
<evidence type="ECO:0000256" key="2">
    <source>
        <dbReference type="ARBA" id="ARBA00005675"/>
    </source>
</evidence>
<keyword evidence="13" id="KW-1185">Reference proteome</keyword>
<dbReference type="GO" id="GO:0019829">
    <property type="term" value="F:ATPase-coupled monoatomic cation transmembrane transporter activity"/>
    <property type="evidence" value="ECO:0007669"/>
    <property type="project" value="TreeGrafter"/>
</dbReference>
<dbReference type="GO" id="GO:0016887">
    <property type="term" value="F:ATP hydrolysis activity"/>
    <property type="evidence" value="ECO:0007669"/>
    <property type="project" value="InterPro"/>
</dbReference>
<dbReference type="InterPro" id="IPR004014">
    <property type="entry name" value="ATPase_P-typ_cation-transptr_N"/>
</dbReference>
<evidence type="ECO:0000256" key="8">
    <source>
        <dbReference type="ARBA" id="ARBA00022989"/>
    </source>
</evidence>
<keyword evidence="8 10" id="KW-1133">Transmembrane helix</keyword>
<dbReference type="Pfam" id="PF13246">
    <property type="entry name" value="Cation_ATPase"/>
    <property type="match status" value="1"/>
</dbReference>
<feature type="transmembrane region" description="Helical" evidence="10">
    <location>
        <begin position="294"/>
        <end position="318"/>
    </location>
</feature>
<dbReference type="SFLD" id="SFLDS00003">
    <property type="entry name" value="Haloacid_Dehalogenase"/>
    <property type="match status" value="1"/>
</dbReference>
<name>A0A0R1VTN3_9LACO</name>
<feature type="transmembrane region" description="Helical" evidence="10">
    <location>
        <begin position="103"/>
        <end position="120"/>
    </location>
</feature>